<reference evidence="2" key="2">
    <citation type="submission" date="2023-05" db="EMBL/GenBank/DDBJ databases">
        <authorList>
            <consortium name="Lawrence Berkeley National Laboratory"/>
            <person name="Steindorff A."/>
            <person name="Hensen N."/>
            <person name="Bonometti L."/>
            <person name="Westerberg I."/>
            <person name="Brannstrom I.O."/>
            <person name="Guillou S."/>
            <person name="Cros-Aarteil S."/>
            <person name="Calhoun S."/>
            <person name="Haridas S."/>
            <person name="Kuo A."/>
            <person name="Mondo S."/>
            <person name="Pangilinan J."/>
            <person name="Riley R."/>
            <person name="Labutti K."/>
            <person name="Andreopoulos B."/>
            <person name="Lipzen A."/>
            <person name="Chen C."/>
            <person name="Yanf M."/>
            <person name="Daum C."/>
            <person name="Ng V."/>
            <person name="Clum A."/>
            <person name="Ohm R."/>
            <person name="Martin F."/>
            <person name="Silar P."/>
            <person name="Natvig D."/>
            <person name="Lalanne C."/>
            <person name="Gautier V."/>
            <person name="Ament-Velasquez S.L."/>
            <person name="Kruys A."/>
            <person name="Hutchinson M.I."/>
            <person name="Powell A.J."/>
            <person name="Barry K."/>
            <person name="Miller A.N."/>
            <person name="Grigoriev I.V."/>
            <person name="Debuchy R."/>
            <person name="Gladieux P."/>
            <person name="Thoren M.H."/>
            <person name="Johannesson H."/>
        </authorList>
    </citation>
    <scope>NUCLEOTIDE SEQUENCE</scope>
    <source>
        <strain evidence="2">PSN309</strain>
    </source>
</reference>
<keyword evidence="1" id="KW-0732">Signal</keyword>
<gene>
    <name evidence="2" type="ORF">QBC35DRAFT_453664</name>
</gene>
<organism evidence="2 3">
    <name type="scientific">Podospora australis</name>
    <dbReference type="NCBI Taxonomy" id="1536484"/>
    <lineage>
        <taxon>Eukaryota</taxon>
        <taxon>Fungi</taxon>
        <taxon>Dikarya</taxon>
        <taxon>Ascomycota</taxon>
        <taxon>Pezizomycotina</taxon>
        <taxon>Sordariomycetes</taxon>
        <taxon>Sordariomycetidae</taxon>
        <taxon>Sordariales</taxon>
        <taxon>Podosporaceae</taxon>
        <taxon>Podospora</taxon>
    </lineage>
</organism>
<evidence type="ECO:0000256" key="1">
    <source>
        <dbReference type="SAM" id="SignalP"/>
    </source>
</evidence>
<dbReference type="EMBL" id="MU864433">
    <property type="protein sequence ID" value="KAK4186066.1"/>
    <property type="molecule type" value="Genomic_DNA"/>
</dbReference>
<dbReference type="Proteomes" id="UP001302126">
    <property type="component" value="Unassembled WGS sequence"/>
</dbReference>
<name>A0AAN7AEX8_9PEZI</name>
<comment type="caution">
    <text evidence="2">The sequence shown here is derived from an EMBL/GenBank/DDBJ whole genome shotgun (WGS) entry which is preliminary data.</text>
</comment>
<keyword evidence="3" id="KW-1185">Reference proteome</keyword>
<feature type="signal peptide" evidence="1">
    <location>
        <begin position="1"/>
        <end position="21"/>
    </location>
</feature>
<dbReference type="AlphaFoldDB" id="A0AAN7AEX8"/>
<evidence type="ECO:0000313" key="2">
    <source>
        <dbReference type="EMBL" id="KAK4186066.1"/>
    </source>
</evidence>
<feature type="chain" id="PRO_5042863423" evidence="1">
    <location>
        <begin position="22"/>
        <end position="69"/>
    </location>
</feature>
<protein>
    <submittedName>
        <fullName evidence="2">Uncharacterized protein</fullName>
    </submittedName>
</protein>
<proteinExistence type="predicted"/>
<evidence type="ECO:0000313" key="3">
    <source>
        <dbReference type="Proteomes" id="UP001302126"/>
    </source>
</evidence>
<accession>A0AAN7AEX8</accession>
<reference evidence="2" key="1">
    <citation type="journal article" date="2023" name="Mol. Phylogenet. Evol.">
        <title>Genome-scale phylogeny and comparative genomics of the fungal order Sordariales.</title>
        <authorList>
            <person name="Hensen N."/>
            <person name="Bonometti L."/>
            <person name="Westerberg I."/>
            <person name="Brannstrom I.O."/>
            <person name="Guillou S."/>
            <person name="Cros-Aarteil S."/>
            <person name="Calhoun S."/>
            <person name="Haridas S."/>
            <person name="Kuo A."/>
            <person name="Mondo S."/>
            <person name="Pangilinan J."/>
            <person name="Riley R."/>
            <person name="LaButti K."/>
            <person name="Andreopoulos B."/>
            <person name="Lipzen A."/>
            <person name="Chen C."/>
            <person name="Yan M."/>
            <person name="Daum C."/>
            <person name="Ng V."/>
            <person name="Clum A."/>
            <person name="Steindorff A."/>
            <person name="Ohm R.A."/>
            <person name="Martin F."/>
            <person name="Silar P."/>
            <person name="Natvig D.O."/>
            <person name="Lalanne C."/>
            <person name="Gautier V."/>
            <person name="Ament-Velasquez S.L."/>
            <person name="Kruys A."/>
            <person name="Hutchinson M.I."/>
            <person name="Powell A.J."/>
            <person name="Barry K."/>
            <person name="Miller A.N."/>
            <person name="Grigoriev I.V."/>
            <person name="Debuchy R."/>
            <person name="Gladieux P."/>
            <person name="Hiltunen Thoren M."/>
            <person name="Johannesson H."/>
        </authorList>
    </citation>
    <scope>NUCLEOTIDE SEQUENCE</scope>
    <source>
        <strain evidence="2">PSN309</strain>
    </source>
</reference>
<sequence length="69" mass="7790">MVLMLLLSLYLLSNWSTGVYSDPWSIAGIASLLATDEDVRALMVKLSRPNKWKNALKDERFILGFSDNT</sequence>